<evidence type="ECO:0000313" key="2">
    <source>
        <dbReference type="EMBL" id="JAG24065.1"/>
    </source>
</evidence>
<reference evidence="3" key="3">
    <citation type="journal article" date="2016" name="Gigascience">
        <title>De novo construction of an expanded transcriptome assembly for the western tarnished plant bug, Lygus hesperus.</title>
        <authorList>
            <person name="Tassone E.E."/>
            <person name="Geib S.M."/>
            <person name="Hall B."/>
            <person name="Fabrick J.A."/>
            <person name="Brent C.S."/>
            <person name="Hull J.J."/>
        </authorList>
    </citation>
    <scope>NUCLEOTIDE SEQUENCE</scope>
</reference>
<feature type="region of interest" description="Disordered" evidence="1">
    <location>
        <begin position="1"/>
        <end position="136"/>
    </location>
</feature>
<feature type="compositionally biased region" description="Polar residues" evidence="1">
    <location>
        <begin position="24"/>
        <end position="33"/>
    </location>
</feature>
<proteinExistence type="predicted"/>
<sequence>MSQLSRHSRNDAHYFHGACKQRRSYSPDTLYSESQHRSHNRDSKGNDKQMRRQNSTSQSVGKDYSEQPSISHNSSSRRHCSSGSSSDTASNDVQQKHSRSSRSGGEGGSAVVHSDANQNLQPHPQHEEVGLQALTNKFTDGETLSKELQDQLTILHRIQRHLEQEEQR</sequence>
<dbReference type="EMBL" id="GDHC01019949">
    <property type="protein sequence ID" value="JAP98679.1"/>
    <property type="molecule type" value="Transcribed_RNA"/>
</dbReference>
<evidence type="ECO:0000256" key="1">
    <source>
        <dbReference type="SAM" id="MobiDB-lite"/>
    </source>
</evidence>
<reference evidence="2" key="2">
    <citation type="submission" date="2014-07" db="EMBL/GenBank/DDBJ databases">
        <authorList>
            <person name="Hull J."/>
        </authorList>
    </citation>
    <scope>NUCLEOTIDE SEQUENCE</scope>
</reference>
<reference evidence="2" key="1">
    <citation type="journal article" date="2014" name="PLoS ONE">
        <title>Transcriptome-Based Identification of ABC Transporters in the Western Tarnished Plant Bug Lygus hesperus.</title>
        <authorList>
            <person name="Hull J.J."/>
            <person name="Chaney K."/>
            <person name="Geib S.M."/>
            <person name="Fabrick J.A."/>
            <person name="Brent C.S."/>
            <person name="Walsh D."/>
            <person name="Lavine L.C."/>
        </authorList>
    </citation>
    <scope>NUCLEOTIDE SEQUENCE</scope>
</reference>
<accession>A0A0A9Y3F8</accession>
<name>A0A0A9Y3F8_LYGHE</name>
<dbReference type="EMBL" id="GBHO01019539">
    <property type="protein sequence ID" value="JAG24065.1"/>
    <property type="molecule type" value="Transcribed_RNA"/>
</dbReference>
<feature type="compositionally biased region" description="Basic and acidic residues" evidence="1">
    <location>
        <begin position="34"/>
        <end position="50"/>
    </location>
</feature>
<protein>
    <submittedName>
        <fullName evidence="2">Uncharacterized protein</fullName>
    </submittedName>
</protein>
<organism evidence="2">
    <name type="scientific">Lygus hesperus</name>
    <name type="common">Western plant bug</name>
    <dbReference type="NCBI Taxonomy" id="30085"/>
    <lineage>
        <taxon>Eukaryota</taxon>
        <taxon>Metazoa</taxon>
        <taxon>Ecdysozoa</taxon>
        <taxon>Arthropoda</taxon>
        <taxon>Hexapoda</taxon>
        <taxon>Insecta</taxon>
        <taxon>Pterygota</taxon>
        <taxon>Neoptera</taxon>
        <taxon>Paraneoptera</taxon>
        <taxon>Hemiptera</taxon>
        <taxon>Heteroptera</taxon>
        <taxon>Panheteroptera</taxon>
        <taxon>Cimicomorpha</taxon>
        <taxon>Miridae</taxon>
        <taxon>Mirini</taxon>
        <taxon>Lygus</taxon>
    </lineage>
</organism>
<dbReference type="AlphaFoldDB" id="A0A0A9Y3F8"/>
<gene>
    <name evidence="2" type="ORF">CM83_3748</name>
    <name evidence="3" type="ORF">g.16370</name>
</gene>
<evidence type="ECO:0000313" key="3">
    <source>
        <dbReference type="EMBL" id="JAP98679.1"/>
    </source>
</evidence>